<gene>
    <name evidence="1" type="ORF">J4709_19975</name>
</gene>
<keyword evidence="2" id="KW-1185">Reference proteome</keyword>
<dbReference type="RefSeq" id="WP_208242906.1">
    <property type="nucleotide sequence ID" value="NZ_JAGEPF010000012.1"/>
</dbReference>
<protein>
    <submittedName>
        <fullName evidence="1">Uncharacterized protein</fullName>
    </submittedName>
</protein>
<name>A0ABS3RU81_9ACTN</name>
<accession>A0ABS3RU81</accession>
<reference evidence="1 2" key="1">
    <citation type="submission" date="2021-03" db="EMBL/GenBank/DDBJ databases">
        <title>Actinomadura violae sp. nov., isolated from lichen in Thailand.</title>
        <authorList>
            <person name="Kanchanasin P."/>
            <person name="Saeng-In P."/>
            <person name="Phongsopitanun W."/>
            <person name="Yuki M."/>
            <person name="Kudo T."/>
            <person name="Ohkuma M."/>
            <person name="Tanasupawat S."/>
        </authorList>
    </citation>
    <scope>NUCLEOTIDE SEQUENCE [LARGE SCALE GENOMIC DNA]</scope>
    <source>
        <strain evidence="1 2">LCR2-06</strain>
    </source>
</reference>
<comment type="caution">
    <text evidence="1">The sequence shown here is derived from an EMBL/GenBank/DDBJ whole genome shotgun (WGS) entry which is preliminary data.</text>
</comment>
<dbReference type="EMBL" id="JAGEPF010000012">
    <property type="protein sequence ID" value="MBO2459863.1"/>
    <property type="molecule type" value="Genomic_DNA"/>
</dbReference>
<dbReference type="Proteomes" id="UP000680206">
    <property type="component" value="Unassembled WGS sequence"/>
</dbReference>
<proteinExistence type="predicted"/>
<evidence type="ECO:0000313" key="2">
    <source>
        <dbReference type="Proteomes" id="UP000680206"/>
    </source>
</evidence>
<evidence type="ECO:0000313" key="1">
    <source>
        <dbReference type="EMBL" id="MBO2459863.1"/>
    </source>
</evidence>
<sequence length="212" mass="23842">MRNLEAEADRVRQAMMPLCEPLHDVFTTAETLRRNRLPMLDVPQYKWLGTHCIRGFAHYEMSRIGPGALGDWALYGNHARNGELWLTDGNYRIRILHGLSDEQVPPPGTNLSRRAYYSNPRLDSQVPLFGPPNDRLLVLWRISASTGAPAFRVVRTIGTWKFGKTEKVDLDFMLPRQADDLATLAFEPADDELELQLPAEENGVESADGLGG</sequence>
<organism evidence="1 2">
    <name type="scientific">Actinomadura violacea</name>
    <dbReference type="NCBI Taxonomy" id="2819934"/>
    <lineage>
        <taxon>Bacteria</taxon>
        <taxon>Bacillati</taxon>
        <taxon>Actinomycetota</taxon>
        <taxon>Actinomycetes</taxon>
        <taxon>Streptosporangiales</taxon>
        <taxon>Thermomonosporaceae</taxon>
        <taxon>Actinomadura</taxon>
    </lineage>
</organism>